<dbReference type="OrthoDB" id="6359816at2759"/>
<evidence type="ECO:0000259" key="4">
    <source>
        <dbReference type="PROSITE" id="PS50144"/>
    </source>
</evidence>
<dbReference type="GO" id="GO:0016567">
    <property type="term" value="P:protein ubiquitination"/>
    <property type="evidence" value="ECO:0007669"/>
    <property type="project" value="InterPro"/>
</dbReference>
<dbReference type="Gene3D" id="3.30.710.10">
    <property type="entry name" value="Potassium Channel Kv1.1, Chain A"/>
    <property type="match status" value="1"/>
</dbReference>
<dbReference type="InterPro" id="IPR056423">
    <property type="entry name" value="BACK_BPM_SPOP"/>
</dbReference>
<protein>
    <recommendedName>
        <fullName evidence="7">BTB domain-containing protein</fullName>
    </recommendedName>
</protein>
<dbReference type="SUPFAM" id="SSF54695">
    <property type="entry name" value="POZ domain"/>
    <property type="match status" value="1"/>
</dbReference>
<dbReference type="Proteomes" id="UP000019116">
    <property type="component" value="Chromosome Un"/>
</dbReference>
<dbReference type="InterPro" id="IPR008974">
    <property type="entry name" value="TRAF-like"/>
</dbReference>
<dbReference type="Gramene" id="TraesCSU02G224400.1">
    <property type="protein sequence ID" value="TraesCSU02G224400.1"/>
    <property type="gene ID" value="TraesCSU02G224400"/>
</dbReference>
<dbReference type="CDD" id="cd00121">
    <property type="entry name" value="MATH"/>
    <property type="match status" value="1"/>
</dbReference>
<dbReference type="EnsemblPlants" id="TraesCSU02G224400.1">
    <property type="protein sequence ID" value="TraesCSU02G224400.1"/>
    <property type="gene ID" value="TraesCSU02G224400"/>
</dbReference>
<dbReference type="InterPro" id="IPR000210">
    <property type="entry name" value="BTB/POZ_dom"/>
</dbReference>
<dbReference type="InterPro" id="IPR011333">
    <property type="entry name" value="SKP1/BTB/POZ_sf"/>
</dbReference>
<dbReference type="Gene3D" id="1.25.40.420">
    <property type="match status" value="1"/>
</dbReference>
<dbReference type="PROSITE" id="PS50144">
    <property type="entry name" value="MATH"/>
    <property type="match status" value="1"/>
</dbReference>
<accession>A0A3B6UCF6</accession>
<dbReference type="InterPro" id="IPR002083">
    <property type="entry name" value="MATH/TRAF_dom"/>
</dbReference>
<evidence type="ECO:0000256" key="1">
    <source>
        <dbReference type="ARBA" id="ARBA00004906"/>
    </source>
</evidence>
<dbReference type="SMART" id="SM00225">
    <property type="entry name" value="BTB"/>
    <property type="match status" value="1"/>
</dbReference>
<dbReference type="AlphaFoldDB" id="A0A3B6UCF6"/>
<dbReference type="OMA" id="MEASMFR"/>
<feature type="domain" description="BTB" evidence="3">
    <location>
        <begin position="195"/>
        <end position="263"/>
    </location>
</feature>
<dbReference type="Gramene" id="TraesCSU03G0376300.1">
    <property type="protein sequence ID" value="TraesCSU03G0376300.1.CDS"/>
    <property type="gene ID" value="TraesCSU03G0376300"/>
</dbReference>
<evidence type="ECO:0000313" key="5">
    <source>
        <dbReference type="EnsemblPlants" id="TraesCSU02G224400.1"/>
    </source>
</evidence>
<reference evidence="5" key="2">
    <citation type="submission" date="2018-10" db="UniProtKB">
        <authorList>
            <consortium name="EnsemblPlants"/>
        </authorList>
    </citation>
    <scope>IDENTIFICATION</scope>
</reference>
<dbReference type="Gene3D" id="2.60.210.10">
    <property type="entry name" value="Apoptosis, Tumor Necrosis Factor Receptor Associated Protein 2, Chain A"/>
    <property type="match status" value="1"/>
</dbReference>
<name>A0A3B6UCF6_WHEAT</name>
<dbReference type="PROSITE" id="PS50097">
    <property type="entry name" value="BTB"/>
    <property type="match status" value="1"/>
</dbReference>
<dbReference type="STRING" id="4565.A0A3B6UCF6"/>
<dbReference type="PANTHER" id="PTHR26379">
    <property type="entry name" value="BTB/POZ AND MATH DOMAIN-CONTAINING PROTEIN 1"/>
    <property type="match status" value="1"/>
</dbReference>
<evidence type="ECO:0000313" key="6">
    <source>
        <dbReference type="Proteomes" id="UP000019116"/>
    </source>
</evidence>
<proteinExistence type="inferred from homology"/>
<comment type="pathway">
    <text evidence="1">Protein modification; protein ubiquitination.</text>
</comment>
<feature type="domain" description="MATH" evidence="4">
    <location>
        <begin position="29"/>
        <end position="159"/>
    </location>
</feature>
<dbReference type="Pfam" id="PF00651">
    <property type="entry name" value="BTB"/>
    <property type="match status" value="1"/>
</dbReference>
<dbReference type="SMART" id="SM00061">
    <property type="entry name" value="MATH"/>
    <property type="match status" value="1"/>
</dbReference>
<dbReference type="Pfam" id="PF22486">
    <property type="entry name" value="MATH_2"/>
    <property type="match status" value="1"/>
</dbReference>
<dbReference type="InterPro" id="IPR045005">
    <property type="entry name" value="BPM1-6"/>
</dbReference>
<organism evidence="5">
    <name type="scientific">Triticum aestivum</name>
    <name type="common">Wheat</name>
    <dbReference type="NCBI Taxonomy" id="4565"/>
    <lineage>
        <taxon>Eukaryota</taxon>
        <taxon>Viridiplantae</taxon>
        <taxon>Streptophyta</taxon>
        <taxon>Embryophyta</taxon>
        <taxon>Tracheophyta</taxon>
        <taxon>Spermatophyta</taxon>
        <taxon>Magnoliopsida</taxon>
        <taxon>Liliopsida</taxon>
        <taxon>Poales</taxon>
        <taxon>Poaceae</taxon>
        <taxon>BOP clade</taxon>
        <taxon>Pooideae</taxon>
        <taxon>Triticodae</taxon>
        <taxon>Triticeae</taxon>
        <taxon>Triticinae</taxon>
        <taxon>Triticum</taxon>
    </lineage>
</organism>
<dbReference type="SMR" id="A0A3B6UCF6"/>
<evidence type="ECO:0000259" key="3">
    <source>
        <dbReference type="PROSITE" id="PS50097"/>
    </source>
</evidence>
<keyword evidence="6" id="KW-1185">Reference proteome</keyword>
<dbReference type="Pfam" id="PF24570">
    <property type="entry name" value="BACK_BPM_SPOP"/>
    <property type="match status" value="1"/>
</dbReference>
<dbReference type="PANTHER" id="PTHR26379:SF378">
    <property type="entry name" value="BTB DOMAIN-CONTAINING PROTEIN"/>
    <property type="match status" value="1"/>
</dbReference>
<sequence length="399" mass="44961">MSSFAGVSVLADGELCPATASTVGTSTVCGYHLLVVHDYSRTTEEAPTGESISSRPFMVGGHCWINKYYPNGEDSDSADFISLELSCLQDDVNKKHVEAKVVFTFIDQVKMQNPVYIAEAETCSFHDFSRGRHKFMRREALEQSSVNLNDDSFTIRCDIMVSSCNTKDDAATSTRVPLPHMCQHFEDLLYTEVGADVEFEVGGERLAAHRCVLAARSKVFMSQFFPMKEGTDKTAVIQIKDMEASVFRALLSFIYTDTFPDMEDDDGMEEDGMSQVAEQEQENETLEDEMRLQWLQNLFVADRYDVQRLKFICARKLSEHICVSSVMSTLALAEQHHCHGLKEACFKFIQVQSPSCLQTLMASNGWDHVFETYPSVLKELIAKLASDHRTNTFYVVHVT</sequence>
<dbReference type="SUPFAM" id="SSF49599">
    <property type="entry name" value="TRAF domain-like"/>
    <property type="match status" value="1"/>
</dbReference>
<evidence type="ECO:0000256" key="2">
    <source>
        <dbReference type="ARBA" id="ARBA00010846"/>
    </source>
</evidence>
<evidence type="ECO:0008006" key="7">
    <source>
        <dbReference type="Google" id="ProtNLM"/>
    </source>
</evidence>
<comment type="similarity">
    <text evidence="2">Belongs to the Tdpoz family.</text>
</comment>
<reference evidence="5" key="1">
    <citation type="submission" date="2018-08" db="EMBL/GenBank/DDBJ databases">
        <authorList>
            <person name="Rossello M."/>
        </authorList>
    </citation>
    <scope>NUCLEOTIDE SEQUENCE [LARGE SCALE GENOMIC DNA]</scope>
    <source>
        <strain evidence="5">cv. Chinese Spring</strain>
    </source>
</reference>